<name>A0A2R6NDZ5_9APHY</name>
<accession>A0A2R6NDZ5</accession>
<evidence type="ECO:0000313" key="1">
    <source>
        <dbReference type="EMBL" id="PSR70583.1"/>
    </source>
</evidence>
<reference evidence="1 2" key="1">
    <citation type="submission" date="2018-02" db="EMBL/GenBank/DDBJ databases">
        <title>Genome sequence of the basidiomycete white-rot fungus Phlebia centrifuga.</title>
        <authorList>
            <person name="Granchi Z."/>
            <person name="Peng M."/>
            <person name="de Vries R.P."/>
            <person name="Hilden K."/>
            <person name="Makela M.R."/>
            <person name="Grigoriev I."/>
            <person name="Riley R."/>
        </authorList>
    </citation>
    <scope>NUCLEOTIDE SEQUENCE [LARGE SCALE GENOMIC DNA]</scope>
    <source>
        <strain evidence="1 2">FBCC195</strain>
    </source>
</reference>
<dbReference type="EMBL" id="MLYV02001347">
    <property type="protein sequence ID" value="PSR70583.1"/>
    <property type="molecule type" value="Genomic_DNA"/>
</dbReference>
<keyword evidence="2" id="KW-1185">Reference proteome</keyword>
<sequence>MAEGLVARPGVDGKWEGEWQWNIVPMGTHCVNRLRGRLDHINENVTVFEVISKSTDVGQEQLKYYPLG</sequence>
<dbReference type="Proteomes" id="UP000186601">
    <property type="component" value="Unassembled WGS sequence"/>
</dbReference>
<protein>
    <submittedName>
        <fullName evidence="1">Uncharacterized protein</fullName>
    </submittedName>
</protein>
<organism evidence="1 2">
    <name type="scientific">Hermanssonia centrifuga</name>
    <dbReference type="NCBI Taxonomy" id="98765"/>
    <lineage>
        <taxon>Eukaryota</taxon>
        <taxon>Fungi</taxon>
        <taxon>Dikarya</taxon>
        <taxon>Basidiomycota</taxon>
        <taxon>Agaricomycotina</taxon>
        <taxon>Agaricomycetes</taxon>
        <taxon>Polyporales</taxon>
        <taxon>Meruliaceae</taxon>
        <taxon>Hermanssonia</taxon>
    </lineage>
</organism>
<comment type="caution">
    <text evidence="1">The sequence shown here is derived from an EMBL/GenBank/DDBJ whole genome shotgun (WGS) entry which is preliminary data.</text>
</comment>
<dbReference type="AlphaFoldDB" id="A0A2R6NDZ5"/>
<evidence type="ECO:0000313" key="2">
    <source>
        <dbReference type="Proteomes" id="UP000186601"/>
    </source>
</evidence>
<gene>
    <name evidence="1" type="ORF">PHLCEN_2v13521</name>
</gene>
<proteinExistence type="predicted"/>